<gene>
    <name evidence="2" type="ORF">PSTT_09300</name>
</gene>
<sequence>MSIMNFLRGRFTTFALLTLILGLHSGQVAARQVACDAHFAPLYDPAGNHVTTASCICQSKPHQDNHCPINTCSITYPGSYTHWWDLKFHNCYEGDPMNPDKPTVAVEQYFRYGSYVAAQDREDKNFYKCDYQRVQGNDFWLSESLLTESQPRIHKLTCLFKTPSLLRLPVGASCRRGQ</sequence>
<reference evidence="2" key="1">
    <citation type="submission" date="2017-12" db="EMBL/GenBank/DDBJ databases">
        <title>Gene loss provides genomic basis for host adaptation in cereal stripe rust fungi.</title>
        <authorList>
            <person name="Xia C."/>
        </authorList>
    </citation>
    <scope>NUCLEOTIDE SEQUENCE [LARGE SCALE GENOMIC DNA]</scope>
    <source>
        <strain evidence="2">93-210</strain>
    </source>
</reference>
<dbReference type="AlphaFoldDB" id="A0A2S4V968"/>
<feature type="chain" id="PRO_5015629616" evidence="1">
    <location>
        <begin position="31"/>
        <end position="178"/>
    </location>
</feature>
<dbReference type="EMBL" id="PKSL01000091">
    <property type="protein sequence ID" value="POW06069.1"/>
    <property type="molecule type" value="Genomic_DNA"/>
</dbReference>
<dbReference type="VEuPathDB" id="FungiDB:PSHT_15680"/>
<keyword evidence="1" id="KW-0732">Signal</keyword>
<dbReference type="VEuPathDB" id="FungiDB:PSTT_09300"/>
<evidence type="ECO:0000313" key="2">
    <source>
        <dbReference type="EMBL" id="POW06069.1"/>
    </source>
</evidence>
<protein>
    <submittedName>
        <fullName evidence="2">Uncharacterized protein</fullName>
    </submittedName>
</protein>
<proteinExistence type="predicted"/>
<organism evidence="2 3">
    <name type="scientific">Puccinia striiformis</name>
    <dbReference type="NCBI Taxonomy" id="27350"/>
    <lineage>
        <taxon>Eukaryota</taxon>
        <taxon>Fungi</taxon>
        <taxon>Dikarya</taxon>
        <taxon>Basidiomycota</taxon>
        <taxon>Pucciniomycotina</taxon>
        <taxon>Pucciniomycetes</taxon>
        <taxon>Pucciniales</taxon>
        <taxon>Pucciniaceae</taxon>
        <taxon>Puccinia</taxon>
    </lineage>
</organism>
<evidence type="ECO:0000313" key="3">
    <source>
        <dbReference type="Proteomes" id="UP000239156"/>
    </source>
</evidence>
<feature type="signal peptide" evidence="1">
    <location>
        <begin position="1"/>
        <end position="30"/>
    </location>
</feature>
<accession>A0A2S4V968</accession>
<name>A0A2S4V968_9BASI</name>
<evidence type="ECO:0000256" key="1">
    <source>
        <dbReference type="SAM" id="SignalP"/>
    </source>
</evidence>
<comment type="caution">
    <text evidence="2">The sequence shown here is derived from an EMBL/GenBank/DDBJ whole genome shotgun (WGS) entry which is preliminary data.</text>
</comment>
<keyword evidence="3" id="KW-1185">Reference proteome</keyword>
<dbReference type="Proteomes" id="UP000239156">
    <property type="component" value="Unassembled WGS sequence"/>
</dbReference>